<keyword evidence="3" id="KW-1185">Reference proteome</keyword>
<comment type="caution">
    <text evidence="2">The sequence shown here is derived from an EMBL/GenBank/DDBJ whole genome shotgun (WGS) entry which is preliminary data.</text>
</comment>
<accession>A0AA36JSE8</accession>
<dbReference type="Proteomes" id="UP001178507">
    <property type="component" value="Unassembled WGS sequence"/>
</dbReference>
<feature type="compositionally biased region" description="Basic residues" evidence="1">
    <location>
        <begin position="1"/>
        <end position="17"/>
    </location>
</feature>
<evidence type="ECO:0000256" key="1">
    <source>
        <dbReference type="SAM" id="MobiDB-lite"/>
    </source>
</evidence>
<evidence type="ECO:0000313" key="3">
    <source>
        <dbReference type="Proteomes" id="UP001178507"/>
    </source>
</evidence>
<proteinExistence type="predicted"/>
<feature type="region of interest" description="Disordered" evidence="1">
    <location>
        <begin position="1"/>
        <end position="28"/>
    </location>
</feature>
<gene>
    <name evidence="2" type="ORF">EVOR1521_LOCUS32102</name>
</gene>
<reference evidence="2" key="1">
    <citation type="submission" date="2023-08" db="EMBL/GenBank/DDBJ databases">
        <authorList>
            <person name="Chen Y."/>
            <person name="Shah S."/>
            <person name="Dougan E. K."/>
            <person name="Thang M."/>
            <person name="Chan C."/>
        </authorList>
    </citation>
    <scope>NUCLEOTIDE SEQUENCE</scope>
</reference>
<dbReference type="EMBL" id="CAUJNA010003881">
    <property type="protein sequence ID" value="CAJ1411573.1"/>
    <property type="molecule type" value="Genomic_DNA"/>
</dbReference>
<evidence type="ECO:0000313" key="2">
    <source>
        <dbReference type="EMBL" id="CAJ1411573.1"/>
    </source>
</evidence>
<name>A0AA36JSE8_9DINO</name>
<protein>
    <submittedName>
        <fullName evidence="2">Uncharacterized protein</fullName>
    </submittedName>
</protein>
<dbReference type="AlphaFoldDB" id="A0AA36JSE8"/>
<sequence length="313" mass="35863">MMSMTRRRQRRKIRPTMKRLGTTSMKEKRRSGTCGAACSCGPTQAGDNSDENQLTEWDEVLDDAEVEDLHRLVRELQPKLLQPEEVPAQELRFRKELVKGRPLIKFNAVLQFGEGARSARGCGVEGAGALWSCPGRLRPRHVPEFIIVTGHTQRQRGNMGVNGFYQRFNQDFHGRPVYQKIMERRQVQKSLVTEEGDLLPSPEDNFIRAWKPRSEEALVLSRRFQTVGEVPAEDGEDVVVFPKLLPSREIWFLFFDDRRGAWCIGPAIGATEVYAKCFTVEEAIPCNLGEWQMWDIGKKEWYTNKGLRLIKVG</sequence>
<organism evidence="2 3">
    <name type="scientific">Effrenium voratum</name>
    <dbReference type="NCBI Taxonomy" id="2562239"/>
    <lineage>
        <taxon>Eukaryota</taxon>
        <taxon>Sar</taxon>
        <taxon>Alveolata</taxon>
        <taxon>Dinophyceae</taxon>
        <taxon>Suessiales</taxon>
        <taxon>Symbiodiniaceae</taxon>
        <taxon>Effrenium</taxon>
    </lineage>
</organism>